<reference evidence="2 4" key="2">
    <citation type="journal article" date="2013" name="Nature">
        <title>Insights into bilaterian evolution from three spiralian genomes.</title>
        <authorList>
            <person name="Simakov O."/>
            <person name="Marletaz F."/>
            <person name="Cho S.J."/>
            <person name="Edsinger-Gonzales E."/>
            <person name="Havlak P."/>
            <person name="Hellsten U."/>
            <person name="Kuo D.H."/>
            <person name="Larsson T."/>
            <person name="Lv J."/>
            <person name="Arendt D."/>
            <person name="Savage R."/>
            <person name="Osoegawa K."/>
            <person name="de Jong P."/>
            <person name="Grimwood J."/>
            <person name="Chapman J.A."/>
            <person name="Shapiro H."/>
            <person name="Aerts A."/>
            <person name="Otillar R.P."/>
            <person name="Terry A.Y."/>
            <person name="Boore J.L."/>
            <person name="Grigoriev I.V."/>
            <person name="Lindberg D.R."/>
            <person name="Seaver E.C."/>
            <person name="Weisblat D.A."/>
            <person name="Putnam N.H."/>
            <person name="Rokhsar D.S."/>
        </authorList>
    </citation>
    <scope>NUCLEOTIDE SEQUENCE</scope>
</reference>
<gene>
    <name evidence="3" type="primary">20208433</name>
    <name evidence="2" type="ORF">HELRODRAFT_182225</name>
</gene>
<evidence type="ECO:0000313" key="3">
    <source>
        <dbReference type="EnsemblMetazoa" id="HelroP182225"/>
    </source>
</evidence>
<dbReference type="Proteomes" id="UP000015101">
    <property type="component" value="Unassembled WGS sequence"/>
</dbReference>
<evidence type="ECO:0000313" key="4">
    <source>
        <dbReference type="Proteomes" id="UP000015101"/>
    </source>
</evidence>
<keyword evidence="1" id="KW-0812">Transmembrane</keyword>
<reference evidence="4" key="1">
    <citation type="submission" date="2012-12" db="EMBL/GenBank/DDBJ databases">
        <authorList>
            <person name="Hellsten U."/>
            <person name="Grimwood J."/>
            <person name="Chapman J.A."/>
            <person name="Shapiro H."/>
            <person name="Aerts A."/>
            <person name="Otillar R.P."/>
            <person name="Terry A.Y."/>
            <person name="Boore J.L."/>
            <person name="Simakov O."/>
            <person name="Marletaz F."/>
            <person name="Cho S.-J."/>
            <person name="Edsinger-Gonzales E."/>
            <person name="Havlak P."/>
            <person name="Kuo D.-H."/>
            <person name="Larsson T."/>
            <person name="Lv J."/>
            <person name="Arendt D."/>
            <person name="Savage R."/>
            <person name="Osoegawa K."/>
            <person name="de Jong P."/>
            <person name="Lindberg D.R."/>
            <person name="Seaver E.C."/>
            <person name="Weisblat D.A."/>
            <person name="Putnam N.H."/>
            <person name="Grigoriev I.V."/>
            <person name="Rokhsar D.S."/>
        </authorList>
    </citation>
    <scope>NUCLEOTIDE SEQUENCE</scope>
</reference>
<dbReference type="EnsemblMetazoa" id="HelroT182225">
    <property type="protein sequence ID" value="HelroP182225"/>
    <property type="gene ID" value="HelroG182225"/>
</dbReference>
<dbReference type="EMBL" id="KB097717">
    <property type="protein sequence ID" value="ESN91150.1"/>
    <property type="molecule type" value="Genomic_DNA"/>
</dbReference>
<dbReference type="GeneID" id="20208433"/>
<dbReference type="AlphaFoldDB" id="T1FHY4"/>
<dbReference type="InParanoid" id="T1FHY4"/>
<evidence type="ECO:0000256" key="1">
    <source>
        <dbReference type="SAM" id="Phobius"/>
    </source>
</evidence>
<keyword evidence="1" id="KW-1133">Transmembrane helix</keyword>
<reference evidence="3" key="3">
    <citation type="submission" date="2015-06" db="UniProtKB">
        <authorList>
            <consortium name="EnsemblMetazoa"/>
        </authorList>
    </citation>
    <scope>IDENTIFICATION</scope>
</reference>
<name>T1FHY4_HELRO</name>
<proteinExistence type="predicted"/>
<dbReference type="KEGG" id="hro:HELRODRAFT_182225"/>
<keyword evidence="1" id="KW-0472">Membrane</keyword>
<protein>
    <submittedName>
        <fullName evidence="2 3">Uncharacterized protein</fullName>
    </submittedName>
</protein>
<organism evidence="3 4">
    <name type="scientific">Helobdella robusta</name>
    <name type="common">Californian leech</name>
    <dbReference type="NCBI Taxonomy" id="6412"/>
    <lineage>
        <taxon>Eukaryota</taxon>
        <taxon>Metazoa</taxon>
        <taxon>Spiralia</taxon>
        <taxon>Lophotrochozoa</taxon>
        <taxon>Annelida</taxon>
        <taxon>Clitellata</taxon>
        <taxon>Hirudinea</taxon>
        <taxon>Rhynchobdellida</taxon>
        <taxon>Glossiphoniidae</taxon>
        <taxon>Helobdella</taxon>
    </lineage>
</organism>
<feature type="transmembrane region" description="Helical" evidence="1">
    <location>
        <begin position="24"/>
        <end position="54"/>
    </location>
</feature>
<accession>T1FHY4</accession>
<dbReference type="CTD" id="20208433"/>
<dbReference type="HOGENOM" id="CLU_2252929_0_0_1"/>
<keyword evidence="4" id="KW-1185">Reference proteome</keyword>
<dbReference type="EMBL" id="AMQM01008052">
    <property type="status" value="NOT_ANNOTATED_CDS"/>
    <property type="molecule type" value="Genomic_DNA"/>
</dbReference>
<feature type="transmembrane region" description="Helical" evidence="1">
    <location>
        <begin position="66"/>
        <end position="88"/>
    </location>
</feature>
<dbReference type="RefSeq" id="XP_009030775.1">
    <property type="nucleotide sequence ID" value="XM_009032527.1"/>
</dbReference>
<evidence type="ECO:0000313" key="2">
    <source>
        <dbReference type="EMBL" id="ESN91150.1"/>
    </source>
</evidence>
<sequence>MTVFKWSSRHGCQNAFLNWLQPRIVIIVAVTCTVAVLQVSIFLCVTVIFAAFLMKISSSYFGSFQIRGFQIIIVVAHFIFACSLLTSLKKSHDECRWSDEECEQ</sequence>